<dbReference type="AlphaFoldDB" id="A0A9W6VBQ2"/>
<evidence type="ECO:0000313" key="1">
    <source>
        <dbReference type="EMBL" id="GLW93396.1"/>
    </source>
</evidence>
<comment type="caution">
    <text evidence="1">The sequence shown here is derived from an EMBL/GenBank/DDBJ whole genome shotgun (WGS) entry which is preliminary data.</text>
</comment>
<organism evidence="1 2">
    <name type="scientific">Actinokineospora globicatena</name>
    <dbReference type="NCBI Taxonomy" id="103729"/>
    <lineage>
        <taxon>Bacteria</taxon>
        <taxon>Bacillati</taxon>
        <taxon>Actinomycetota</taxon>
        <taxon>Actinomycetes</taxon>
        <taxon>Pseudonocardiales</taxon>
        <taxon>Pseudonocardiaceae</taxon>
        <taxon>Actinokineospora</taxon>
    </lineage>
</organism>
<evidence type="ECO:0000313" key="2">
    <source>
        <dbReference type="Proteomes" id="UP001165042"/>
    </source>
</evidence>
<gene>
    <name evidence="1" type="ORF">Aglo03_42120</name>
</gene>
<dbReference type="EMBL" id="BSSD01000006">
    <property type="protein sequence ID" value="GLW93396.1"/>
    <property type="molecule type" value="Genomic_DNA"/>
</dbReference>
<protein>
    <submittedName>
        <fullName evidence="1">Uncharacterized protein</fullName>
    </submittedName>
</protein>
<sequence length="70" mass="7267">MPTSVRSKVILFRQDRTVRAREAETVVEENFEGGGVGGELSGLEAAFSCAQAVGHTTTMAAGSAGVGRVR</sequence>
<dbReference type="Proteomes" id="UP001165042">
    <property type="component" value="Unassembled WGS sequence"/>
</dbReference>
<keyword evidence="2" id="KW-1185">Reference proteome</keyword>
<reference evidence="1" key="1">
    <citation type="submission" date="2023-02" db="EMBL/GenBank/DDBJ databases">
        <title>Actinokineospora globicatena NBRC 15670.</title>
        <authorList>
            <person name="Ichikawa N."/>
            <person name="Sato H."/>
            <person name="Tonouchi N."/>
        </authorList>
    </citation>
    <scope>NUCLEOTIDE SEQUENCE</scope>
    <source>
        <strain evidence="1">NBRC 15670</strain>
    </source>
</reference>
<proteinExistence type="predicted"/>
<name>A0A9W6VBQ2_9PSEU</name>
<accession>A0A9W6VBQ2</accession>